<dbReference type="InterPro" id="IPR016024">
    <property type="entry name" value="ARM-type_fold"/>
</dbReference>
<dbReference type="GO" id="GO:0008017">
    <property type="term" value="F:microtubule binding"/>
    <property type="evidence" value="ECO:0007669"/>
    <property type="project" value="TreeGrafter"/>
</dbReference>
<dbReference type="InterPro" id="IPR011989">
    <property type="entry name" value="ARM-like"/>
</dbReference>
<name>A0A5N5SKS0_9CRUS</name>
<dbReference type="SUPFAM" id="SSF48371">
    <property type="entry name" value="ARM repeat"/>
    <property type="match status" value="1"/>
</dbReference>
<dbReference type="PANTHER" id="PTHR21567:SF87">
    <property type="entry name" value="CRESCERIN-LIKE PROTEIN CHE-12"/>
    <property type="match status" value="1"/>
</dbReference>
<dbReference type="InterPro" id="IPR034085">
    <property type="entry name" value="TOG"/>
</dbReference>
<feature type="compositionally biased region" description="Polar residues" evidence="1">
    <location>
        <begin position="82"/>
        <end position="91"/>
    </location>
</feature>
<accession>A0A5N5SKS0</accession>
<dbReference type="GO" id="GO:0005929">
    <property type="term" value="C:cilium"/>
    <property type="evidence" value="ECO:0007669"/>
    <property type="project" value="TreeGrafter"/>
</dbReference>
<feature type="compositionally biased region" description="Basic and acidic residues" evidence="1">
    <location>
        <begin position="116"/>
        <end position="126"/>
    </location>
</feature>
<feature type="compositionally biased region" description="Low complexity" evidence="1">
    <location>
        <begin position="173"/>
        <end position="189"/>
    </location>
</feature>
<feature type="domain" description="TOG" evidence="2">
    <location>
        <begin position="243"/>
        <end position="480"/>
    </location>
</feature>
<dbReference type="EMBL" id="SEYY01023691">
    <property type="protein sequence ID" value="KAB7494671.1"/>
    <property type="molecule type" value="Genomic_DNA"/>
</dbReference>
<dbReference type="SMART" id="SM01349">
    <property type="entry name" value="TOG"/>
    <property type="match status" value="1"/>
</dbReference>
<feature type="compositionally biased region" description="Polar residues" evidence="1">
    <location>
        <begin position="7"/>
        <end position="22"/>
    </location>
</feature>
<feature type="compositionally biased region" description="Basic and acidic residues" evidence="1">
    <location>
        <begin position="92"/>
        <end position="104"/>
    </location>
</feature>
<comment type="caution">
    <text evidence="3">The sequence shown here is derived from an EMBL/GenBank/DDBJ whole genome shotgun (WGS) entry which is preliminary data.</text>
</comment>
<dbReference type="GO" id="GO:0005881">
    <property type="term" value="C:cytoplasmic microtubule"/>
    <property type="evidence" value="ECO:0007669"/>
    <property type="project" value="TreeGrafter"/>
</dbReference>
<dbReference type="OrthoDB" id="63891at2759"/>
<dbReference type="Proteomes" id="UP000326759">
    <property type="component" value="Unassembled WGS sequence"/>
</dbReference>
<evidence type="ECO:0000259" key="2">
    <source>
        <dbReference type="SMART" id="SM01349"/>
    </source>
</evidence>
<dbReference type="GO" id="GO:0000226">
    <property type="term" value="P:microtubule cytoskeleton organization"/>
    <property type="evidence" value="ECO:0007669"/>
    <property type="project" value="UniProtKB-ARBA"/>
</dbReference>
<keyword evidence="4" id="KW-1185">Reference proteome</keyword>
<proteinExistence type="predicted"/>
<evidence type="ECO:0000313" key="4">
    <source>
        <dbReference type="Proteomes" id="UP000326759"/>
    </source>
</evidence>
<evidence type="ECO:0000313" key="3">
    <source>
        <dbReference type="EMBL" id="KAB7494671.1"/>
    </source>
</evidence>
<feature type="compositionally biased region" description="Low complexity" evidence="1">
    <location>
        <begin position="131"/>
        <end position="142"/>
    </location>
</feature>
<dbReference type="InterPro" id="IPR024395">
    <property type="entry name" value="CLASP_N_dom"/>
</dbReference>
<dbReference type="Gene3D" id="1.25.10.10">
    <property type="entry name" value="Leucine-rich Repeat Variant"/>
    <property type="match status" value="1"/>
</dbReference>
<sequence length="512" mass="58604">MGLKLSSLGTIKSSSDTNLNFLNNTNYSENNKEKKSFSKPTRDTKSENQPISEKIKRLFMESERNKTKSRNYGDYKKEQKGKSNQNRSFNSKAEDKTYQGKEQKTSNQNKSYISKAENKTSPEEQQKSSNQKPDPVKQPVKPSNIKTNKQLPRDAKSRYFEISVDEFEENKSLGKNNANNNSSQKNLANPTLKKTVRKPTLPSSLKAQRKSLSPSSLTKGPDVNEDEIPTAAFKKPRILNTIDGKNIRPLPKPHEAFVDNMDLLKSDEWEEQVEGIETLVRFAAYHPKLIQSNMKEMNGYLMKHAKNLRSQVCRAALQAITYFYDCLKKSMEPDLDKMVVLLLNKTADTNKFLREDSNFALDAMVEVTTPSKAVSSLVQEGSGHRNPQVRATLGRLLAYTVELFGASKTLNQKDVADKLLPAATKLAQDGSLESRQMAKLIFQRLATQPQFESSLKKYVQSEDVRQIQKFLDNLYSNNKKRNRRFENKSIKRRRKIWKKILIRLFFLTILIN</sequence>
<protein>
    <recommendedName>
        <fullName evidence="2">TOG domain-containing protein</fullName>
    </recommendedName>
</protein>
<feature type="compositionally biased region" description="Basic and acidic residues" evidence="1">
    <location>
        <begin position="53"/>
        <end position="81"/>
    </location>
</feature>
<reference evidence="3 4" key="1">
    <citation type="journal article" date="2019" name="PLoS Biol.">
        <title>Sex chromosomes control vertical transmission of feminizing Wolbachia symbionts in an isopod.</title>
        <authorList>
            <person name="Becking T."/>
            <person name="Chebbi M.A."/>
            <person name="Giraud I."/>
            <person name="Moumen B."/>
            <person name="Laverre T."/>
            <person name="Caubet Y."/>
            <person name="Peccoud J."/>
            <person name="Gilbert C."/>
            <person name="Cordaux R."/>
        </authorList>
    </citation>
    <scope>NUCLEOTIDE SEQUENCE [LARGE SCALE GENOMIC DNA]</scope>
    <source>
        <strain evidence="3">ANa2</strain>
        <tissue evidence="3">Whole body excluding digestive tract and cuticle</tissue>
    </source>
</reference>
<feature type="region of interest" description="Disordered" evidence="1">
    <location>
        <begin position="171"/>
        <end position="228"/>
    </location>
</feature>
<feature type="region of interest" description="Disordered" evidence="1">
    <location>
        <begin position="1"/>
        <end position="156"/>
    </location>
</feature>
<feature type="compositionally biased region" description="Basic and acidic residues" evidence="1">
    <location>
        <begin position="30"/>
        <end position="46"/>
    </location>
</feature>
<dbReference type="PANTHER" id="PTHR21567">
    <property type="entry name" value="CLASP"/>
    <property type="match status" value="1"/>
</dbReference>
<dbReference type="Pfam" id="PF12348">
    <property type="entry name" value="CLASP_N"/>
    <property type="match status" value="1"/>
</dbReference>
<gene>
    <name evidence="3" type="ORF">Anas_04237</name>
</gene>
<feature type="compositionally biased region" description="Polar residues" evidence="1">
    <location>
        <begin position="201"/>
        <end position="218"/>
    </location>
</feature>
<dbReference type="AlphaFoldDB" id="A0A5N5SKS0"/>
<evidence type="ECO:0000256" key="1">
    <source>
        <dbReference type="SAM" id="MobiDB-lite"/>
    </source>
</evidence>
<organism evidence="3 4">
    <name type="scientific">Armadillidium nasatum</name>
    <dbReference type="NCBI Taxonomy" id="96803"/>
    <lineage>
        <taxon>Eukaryota</taxon>
        <taxon>Metazoa</taxon>
        <taxon>Ecdysozoa</taxon>
        <taxon>Arthropoda</taxon>
        <taxon>Crustacea</taxon>
        <taxon>Multicrustacea</taxon>
        <taxon>Malacostraca</taxon>
        <taxon>Eumalacostraca</taxon>
        <taxon>Peracarida</taxon>
        <taxon>Isopoda</taxon>
        <taxon>Oniscidea</taxon>
        <taxon>Crinocheta</taxon>
        <taxon>Armadillidiidae</taxon>
        <taxon>Armadillidium</taxon>
    </lineage>
</organism>